<reference evidence="4" key="2">
    <citation type="journal article" date="2019" name="Int. J. Syst. Evol. Microbiol.">
        <title>The Global Catalogue of Microorganisms (GCM) 10K type strain sequencing project: providing services to taxonomists for standard genome sequencing and annotation.</title>
        <authorList>
            <consortium name="The Broad Institute Genomics Platform"/>
            <consortium name="The Broad Institute Genome Sequencing Center for Infectious Disease"/>
            <person name="Wu L."/>
            <person name="Ma J."/>
        </authorList>
    </citation>
    <scope>NUCLEOTIDE SEQUENCE [LARGE SCALE GENOMIC DNA]</scope>
    <source>
        <strain evidence="4">CGMCC 4.1542</strain>
    </source>
</reference>
<gene>
    <name evidence="2" type="ORF">ACFPRC_00035</name>
    <name evidence="3" type="ORF">ACFPRC_37630</name>
</gene>
<dbReference type="Pfam" id="PF10604">
    <property type="entry name" value="Polyketide_cyc2"/>
    <property type="match status" value="1"/>
</dbReference>
<dbReference type="InterPro" id="IPR023393">
    <property type="entry name" value="START-like_dom_sf"/>
</dbReference>
<evidence type="ECO:0000313" key="4">
    <source>
        <dbReference type="Proteomes" id="UP001595855"/>
    </source>
</evidence>
<name>A0ABV9X4Z9_9ACTN</name>
<dbReference type="InterPro" id="IPR037401">
    <property type="entry name" value="SnoaL-like"/>
</dbReference>
<evidence type="ECO:0000313" key="3">
    <source>
        <dbReference type="EMBL" id="MFC5020535.1"/>
    </source>
</evidence>
<accession>A0ABV9X4Z9</accession>
<dbReference type="InterPro" id="IPR032710">
    <property type="entry name" value="NTF2-like_dom_sf"/>
</dbReference>
<sequence>MLPQALQSLRDAINSHVPERIAGCFTEDYVAERPLRPAEGFIGSGEVAANWTKILAGLPDLHAEILRHAQNGDELWSEWEYRGTAPTGGTVLLRGPVILTTRDERIAWARFYPDPVTMEDPTHTTVSQVLDAPADRIFAVLRDPRRHPELDVTGRLRRAEISQPLAAVGDTFMMTMHSEEHGDYRIENRVVAFTENQLLGWAPGQPGQRPSGHRFTWKLTPTDDGRTEVTQTYDWAAVTHPAQLMRMPVVAADELDTSLTRLAAALAERARTR</sequence>
<proteinExistence type="predicted"/>
<dbReference type="EMBL" id="JBHSJO010000003">
    <property type="protein sequence ID" value="MFC5020535.1"/>
    <property type="molecule type" value="Genomic_DNA"/>
</dbReference>
<dbReference type="InterPro" id="IPR019587">
    <property type="entry name" value="Polyketide_cyclase/dehydratase"/>
</dbReference>
<dbReference type="SUPFAM" id="SSF54427">
    <property type="entry name" value="NTF2-like"/>
    <property type="match status" value="1"/>
</dbReference>
<reference evidence="3" key="3">
    <citation type="submission" date="2024-09" db="EMBL/GenBank/DDBJ databases">
        <authorList>
            <person name="Sun Q."/>
            <person name="Mori K."/>
        </authorList>
    </citation>
    <scope>NUCLEOTIDE SEQUENCE</scope>
    <source>
        <strain evidence="3">JCM 6925</strain>
    </source>
</reference>
<protein>
    <submittedName>
        <fullName evidence="3">Nuclear transport factor 2 family protein</fullName>
    </submittedName>
</protein>
<dbReference type="EMBL" id="JBHSJO010000001">
    <property type="protein sequence ID" value="MFC5013274.1"/>
    <property type="molecule type" value="Genomic_DNA"/>
</dbReference>
<organism evidence="3 4">
    <name type="scientific">Streptomyces lienomycini</name>
    <dbReference type="NCBI Taxonomy" id="284035"/>
    <lineage>
        <taxon>Bacteria</taxon>
        <taxon>Bacillati</taxon>
        <taxon>Actinomycetota</taxon>
        <taxon>Actinomycetes</taxon>
        <taxon>Kitasatosporales</taxon>
        <taxon>Streptomycetaceae</taxon>
        <taxon>Streptomyces</taxon>
    </lineage>
</organism>
<dbReference type="Proteomes" id="UP001595855">
    <property type="component" value="Unassembled WGS sequence"/>
</dbReference>
<dbReference type="Pfam" id="PF12680">
    <property type="entry name" value="SnoaL_2"/>
    <property type="match status" value="1"/>
</dbReference>
<dbReference type="RefSeq" id="WP_271413839.1">
    <property type="nucleotide sequence ID" value="NZ_BAAATN010000044.1"/>
</dbReference>
<dbReference type="Gene3D" id="3.10.450.50">
    <property type="match status" value="1"/>
</dbReference>
<dbReference type="SUPFAM" id="SSF55961">
    <property type="entry name" value="Bet v1-like"/>
    <property type="match status" value="1"/>
</dbReference>
<dbReference type="Gene3D" id="3.30.530.20">
    <property type="match status" value="1"/>
</dbReference>
<feature type="domain" description="SnoaL-like" evidence="1">
    <location>
        <begin position="9"/>
        <end position="107"/>
    </location>
</feature>
<reference evidence="3" key="1">
    <citation type="journal article" date="2014" name="Int. J. Syst. Evol. Microbiol.">
        <title>Complete genome of a new Firmicutes species belonging to the dominant human colonic microbiota ('Ruminococcus bicirculans') reveals two chromosomes and a selective capacity to utilize plant glucans.</title>
        <authorList>
            <consortium name="NISC Comparative Sequencing Program"/>
            <person name="Wegmann U."/>
            <person name="Louis P."/>
            <person name="Goesmann A."/>
            <person name="Henrissat B."/>
            <person name="Duncan S.H."/>
            <person name="Flint H.J."/>
        </authorList>
    </citation>
    <scope>NUCLEOTIDE SEQUENCE</scope>
    <source>
        <strain evidence="3">JCM 6925</strain>
    </source>
</reference>
<evidence type="ECO:0000313" key="2">
    <source>
        <dbReference type="EMBL" id="MFC5013274.1"/>
    </source>
</evidence>
<comment type="caution">
    <text evidence="3">The sequence shown here is derived from an EMBL/GenBank/DDBJ whole genome shotgun (WGS) entry which is preliminary data.</text>
</comment>
<evidence type="ECO:0000259" key="1">
    <source>
        <dbReference type="Pfam" id="PF12680"/>
    </source>
</evidence>
<keyword evidence="4" id="KW-1185">Reference proteome</keyword>